<dbReference type="EMBL" id="FAOZ01000013">
    <property type="protein sequence ID" value="CUU57516.1"/>
    <property type="molecule type" value="Genomic_DNA"/>
</dbReference>
<evidence type="ECO:0000313" key="9">
    <source>
        <dbReference type="Proteomes" id="UP000198802"/>
    </source>
</evidence>
<organism evidence="8 9">
    <name type="scientific">Parafrankia irregularis</name>
    <dbReference type="NCBI Taxonomy" id="795642"/>
    <lineage>
        <taxon>Bacteria</taxon>
        <taxon>Bacillati</taxon>
        <taxon>Actinomycetota</taxon>
        <taxon>Actinomycetes</taxon>
        <taxon>Frankiales</taxon>
        <taxon>Frankiaceae</taxon>
        <taxon>Parafrankia</taxon>
    </lineage>
</organism>
<feature type="compositionally biased region" description="Low complexity" evidence="6">
    <location>
        <begin position="121"/>
        <end position="147"/>
    </location>
</feature>
<dbReference type="PANTHER" id="PTHR11078">
    <property type="entry name" value="N UTILIZATION SUBSTANCE PROTEIN B-RELATED"/>
    <property type="match status" value="1"/>
</dbReference>
<dbReference type="InterPro" id="IPR006027">
    <property type="entry name" value="NusB_RsmB_TIM44"/>
</dbReference>
<dbReference type="GO" id="GO:0031564">
    <property type="term" value="P:transcription antitermination"/>
    <property type="evidence" value="ECO:0007669"/>
    <property type="project" value="UniProtKB-KW"/>
</dbReference>
<feature type="domain" description="NusB/RsmB/TIM44" evidence="7">
    <location>
        <begin position="11"/>
        <end position="108"/>
    </location>
</feature>
<dbReference type="NCBIfam" id="TIGR01951">
    <property type="entry name" value="nusB"/>
    <property type="match status" value="1"/>
</dbReference>
<dbReference type="Proteomes" id="UP000198802">
    <property type="component" value="Unassembled WGS sequence"/>
</dbReference>
<evidence type="ECO:0000256" key="6">
    <source>
        <dbReference type="SAM" id="MobiDB-lite"/>
    </source>
</evidence>
<keyword evidence="4" id="KW-0805">Transcription regulation</keyword>
<dbReference type="InterPro" id="IPR011605">
    <property type="entry name" value="NusB_fam"/>
</dbReference>
<evidence type="ECO:0000256" key="2">
    <source>
        <dbReference type="ARBA" id="ARBA00022814"/>
    </source>
</evidence>
<keyword evidence="2" id="KW-0889">Transcription antitermination</keyword>
<protein>
    <submittedName>
        <fullName evidence="8">N utilization substance protein B</fullName>
    </submittedName>
</protein>
<dbReference type="AlphaFoldDB" id="A0A0S4QRQ4"/>
<reference evidence="9" key="1">
    <citation type="submission" date="2015-11" db="EMBL/GenBank/DDBJ databases">
        <authorList>
            <person name="Varghese N."/>
        </authorList>
    </citation>
    <scope>NUCLEOTIDE SEQUENCE [LARGE SCALE GENOMIC DNA]</scope>
    <source>
        <strain evidence="9">DSM 45899</strain>
    </source>
</reference>
<evidence type="ECO:0000256" key="3">
    <source>
        <dbReference type="ARBA" id="ARBA00022884"/>
    </source>
</evidence>
<dbReference type="GO" id="GO:0005829">
    <property type="term" value="C:cytosol"/>
    <property type="evidence" value="ECO:0007669"/>
    <property type="project" value="TreeGrafter"/>
</dbReference>
<evidence type="ECO:0000256" key="4">
    <source>
        <dbReference type="ARBA" id="ARBA00023015"/>
    </source>
</evidence>
<evidence type="ECO:0000256" key="5">
    <source>
        <dbReference type="ARBA" id="ARBA00023163"/>
    </source>
</evidence>
<dbReference type="PANTHER" id="PTHR11078:SF3">
    <property type="entry name" value="ANTITERMINATION NUSB DOMAIN-CONTAINING PROTEIN"/>
    <property type="match status" value="1"/>
</dbReference>
<gene>
    <name evidence="8" type="ORF">Ga0074812_11314</name>
</gene>
<comment type="similarity">
    <text evidence="1">Belongs to the NusB family.</text>
</comment>
<evidence type="ECO:0000259" key="7">
    <source>
        <dbReference type="Pfam" id="PF01029"/>
    </source>
</evidence>
<dbReference type="Pfam" id="PF01029">
    <property type="entry name" value="NusB"/>
    <property type="match status" value="1"/>
</dbReference>
<feature type="region of interest" description="Disordered" evidence="6">
    <location>
        <begin position="115"/>
        <end position="147"/>
    </location>
</feature>
<proteinExistence type="inferred from homology"/>
<dbReference type="Gene3D" id="1.10.940.10">
    <property type="entry name" value="NusB-like"/>
    <property type="match status" value="1"/>
</dbReference>
<dbReference type="InterPro" id="IPR035926">
    <property type="entry name" value="NusB-like_sf"/>
</dbReference>
<keyword evidence="3" id="KW-0694">RNA-binding</keyword>
<feature type="region of interest" description="Disordered" evidence="6">
    <location>
        <begin position="1"/>
        <end position="21"/>
    </location>
</feature>
<keyword evidence="9" id="KW-1185">Reference proteome</keyword>
<accession>A0A0S4QRQ4</accession>
<evidence type="ECO:0000313" key="8">
    <source>
        <dbReference type="EMBL" id="CUU57516.1"/>
    </source>
</evidence>
<name>A0A0S4QRQ4_9ACTN</name>
<keyword evidence="5" id="KW-0804">Transcription</keyword>
<dbReference type="SUPFAM" id="SSF48013">
    <property type="entry name" value="NusB-like"/>
    <property type="match status" value="1"/>
</dbReference>
<dbReference type="GO" id="GO:0003723">
    <property type="term" value="F:RNA binding"/>
    <property type="evidence" value="ECO:0007669"/>
    <property type="project" value="UniProtKB-KW"/>
</dbReference>
<sequence>MRSLRPMETLAARRAQSDPPVPDYASDLVEGVVAHLGDIDRHIASHAQGWAIDRMPPVDRNILRIAVLELFWRTDVPDGVVIDEAVRLAKTISTERSPAFVNGLLASLLQEKPELLREGTESAGPAGAAGEDAAPAEAVARTEPAES</sequence>
<dbReference type="GO" id="GO:0006353">
    <property type="term" value="P:DNA-templated transcription termination"/>
    <property type="evidence" value="ECO:0007669"/>
    <property type="project" value="InterPro"/>
</dbReference>
<evidence type="ECO:0000256" key="1">
    <source>
        <dbReference type="ARBA" id="ARBA00005952"/>
    </source>
</evidence>